<name>A0AAV5N835_9GAMM</name>
<comment type="catalytic activity">
    <reaction evidence="9 10">
        <text>hydrogencarbonate + H(+) = CO2 + H2O</text>
        <dbReference type="Rhea" id="RHEA:10748"/>
        <dbReference type="ChEBI" id="CHEBI:15377"/>
        <dbReference type="ChEBI" id="CHEBI:15378"/>
        <dbReference type="ChEBI" id="CHEBI:16526"/>
        <dbReference type="ChEBI" id="CHEBI:17544"/>
        <dbReference type="EC" id="4.2.1.1"/>
    </reaction>
</comment>
<dbReference type="EC" id="4.2.1.1" evidence="4 10"/>
<dbReference type="PROSITE" id="PS00162">
    <property type="entry name" value="ALPHA_CA_1"/>
    <property type="match status" value="1"/>
</dbReference>
<feature type="chain" id="PRO_5043111014" description="Carbonic anhydrase" evidence="10">
    <location>
        <begin position="19"/>
        <end position="240"/>
    </location>
</feature>
<evidence type="ECO:0000256" key="1">
    <source>
        <dbReference type="ARBA" id="ARBA00001947"/>
    </source>
</evidence>
<keyword evidence="6 10" id="KW-0479">Metal-binding</keyword>
<gene>
    <name evidence="13" type="ORF">SOASR030_32460</name>
</gene>
<dbReference type="Proteomes" id="UP001058124">
    <property type="component" value="Unassembled WGS sequence"/>
</dbReference>
<evidence type="ECO:0000256" key="5">
    <source>
        <dbReference type="ARBA" id="ARBA00014628"/>
    </source>
</evidence>
<dbReference type="InterPro" id="IPR036398">
    <property type="entry name" value="CA_dom_sf"/>
</dbReference>
<evidence type="ECO:0000256" key="8">
    <source>
        <dbReference type="ARBA" id="ARBA00023239"/>
    </source>
</evidence>
<keyword evidence="10" id="KW-0732">Signal</keyword>
<sequence length="240" mass="26449">MKKLVIACGLALSFNAFASGHWGYSGEEGPEHWAELSPEFSACHAQNQSPVNLTGAIKASMAPFKLSYKAGAKDMVNNGHTLQVDYAPGSFLEIDGIRFELKQFHFHTPSENLIEGQSFPMEIHFVHASEKGEITVLAVMVKEGKENPTLAALWKEMPKEGAQIDYQQSVNAQALLPKGRHYYRFNGSLTTPPCTEGVRWLVLKDPIAASKAQIASFEKTMGHPNSRPVQPINARDVLKD</sequence>
<comment type="similarity">
    <text evidence="3 10">Belongs to the alpha-carbonic anhydrase family.</text>
</comment>
<accession>A0AAV5N835</accession>
<evidence type="ECO:0000256" key="9">
    <source>
        <dbReference type="ARBA" id="ARBA00048348"/>
    </source>
</evidence>
<evidence type="ECO:0000313" key="14">
    <source>
        <dbReference type="Proteomes" id="UP001058124"/>
    </source>
</evidence>
<dbReference type="AlphaFoldDB" id="A0AAV5N835"/>
<evidence type="ECO:0000256" key="2">
    <source>
        <dbReference type="ARBA" id="ARBA00002904"/>
    </source>
</evidence>
<dbReference type="EMBL" id="BRLH01000011">
    <property type="protein sequence ID" value="GKX57134.1"/>
    <property type="molecule type" value="Genomic_DNA"/>
</dbReference>
<dbReference type="InterPro" id="IPR041891">
    <property type="entry name" value="Alpha_CA_prokaryot-like"/>
</dbReference>
<evidence type="ECO:0000256" key="7">
    <source>
        <dbReference type="ARBA" id="ARBA00022833"/>
    </source>
</evidence>
<proteinExistence type="inferred from homology"/>
<evidence type="ECO:0000256" key="6">
    <source>
        <dbReference type="ARBA" id="ARBA00022723"/>
    </source>
</evidence>
<dbReference type="Pfam" id="PF00194">
    <property type="entry name" value="Carb_anhydrase"/>
    <property type="match status" value="1"/>
</dbReference>
<comment type="caution">
    <text evidence="13">The sequence shown here is derived from an EMBL/GenBank/DDBJ whole genome shotgun (WGS) entry which is preliminary data.</text>
</comment>
<evidence type="ECO:0000313" key="13">
    <source>
        <dbReference type="EMBL" id="GKX57134.1"/>
    </source>
</evidence>
<dbReference type="RefSeq" id="WP_027275121.1">
    <property type="nucleotide sequence ID" value="NZ_BRLH01000011.1"/>
</dbReference>
<reference evidence="13" key="1">
    <citation type="submission" date="2022-06" db="EMBL/GenBank/DDBJ databases">
        <title>Draft genome sequences of Leminorella grimontii str. JCM5902.</title>
        <authorList>
            <person name="Wakabayashi Y."/>
            <person name="Kojima K."/>
        </authorList>
    </citation>
    <scope>NUCLEOTIDE SEQUENCE</scope>
    <source>
        <strain evidence="13">JCM 5902</strain>
    </source>
</reference>
<dbReference type="SMART" id="SM01057">
    <property type="entry name" value="Carb_anhydrase"/>
    <property type="match status" value="1"/>
</dbReference>
<evidence type="ECO:0000256" key="3">
    <source>
        <dbReference type="ARBA" id="ARBA00010718"/>
    </source>
</evidence>
<dbReference type="InterPro" id="IPR018338">
    <property type="entry name" value="Carbonic_anhydrase_a-class_CS"/>
</dbReference>
<feature type="region of interest" description="Disordered" evidence="11">
    <location>
        <begin position="221"/>
        <end position="240"/>
    </location>
</feature>
<evidence type="ECO:0000256" key="10">
    <source>
        <dbReference type="RuleBase" id="RU367011"/>
    </source>
</evidence>
<dbReference type="Gene3D" id="3.10.200.10">
    <property type="entry name" value="Alpha carbonic anhydrase"/>
    <property type="match status" value="1"/>
</dbReference>
<dbReference type="PANTHER" id="PTHR18952:SF265">
    <property type="entry name" value="CARBONIC ANHYDRASE"/>
    <property type="match status" value="1"/>
</dbReference>
<evidence type="ECO:0000256" key="4">
    <source>
        <dbReference type="ARBA" id="ARBA00012925"/>
    </source>
</evidence>
<evidence type="ECO:0000259" key="12">
    <source>
        <dbReference type="PROSITE" id="PS51144"/>
    </source>
</evidence>
<dbReference type="PANTHER" id="PTHR18952">
    <property type="entry name" value="CARBONIC ANHYDRASE"/>
    <property type="match status" value="1"/>
</dbReference>
<organism evidence="13 14">
    <name type="scientific">Leminorella grimontii</name>
    <dbReference type="NCBI Taxonomy" id="82981"/>
    <lineage>
        <taxon>Bacteria</taxon>
        <taxon>Pseudomonadati</taxon>
        <taxon>Pseudomonadota</taxon>
        <taxon>Gammaproteobacteria</taxon>
        <taxon>Enterobacterales</taxon>
        <taxon>Budviciaceae</taxon>
        <taxon>Leminorella</taxon>
    </lineage>
</organism>
<dbReference type="InterPro" id="IPR023561">
    <property type="entry name" value="Carbonic_anhydrase_a-class"/>
</dbReference>
<dbReference type="GO" id="GO:0008270">
    <property type="term" value="F:zinc ion binding"/>
    <property type="evidence" value="ECO:0007669"/>
    <property type="project" value="UniProtKB-UniRule"/>
</dbReference>
<dbReference type="CDD" id="cd03124">
    <property type="entry name" value="alpha_CA_prokaryotic_like"/>
    <property type="match status" value="1"/>
</dbReference>
<keyword evidence="8 10" id="KW-0456">Lyase</keyword>
<dbReference type="InterPro" id="IPR001148">
    <property type="entry name" value="CA_dom"/>
</dbReference>
<dbReference type="PROSITE" id="PS51144">
    <property type="entry name" value="ALPHA_CA_2"/>
    <property type="match status" value="1"/>
</dbReference>
<protein>
    <recommendedName>
        <fullName evidence="5 10">Carbonic anhydrase</fullName>
        <ecNumber evidence="4 10">4.2.1.1</ecNumber>
    </recommendedName>
</protein>
<keyword evidence="7 10" id="KW-0862">Zinc</keyword>
<dbReference type="SUPFAM" id="SSF51069">
    <property type="entry name" value="Carbonic anhydrase"/>
    <property type="match status" value="1"/>
</dbReference>
<feature type="signal peptide" evidence="10">
    <location>
        <begin position="1"/>
        <end position="18"/>
    </location>
</feature>
<feature type="domain" description="Alpha-carbonic anhydrase" evidence="12">
    <location>
        <begin position="20"/>
        <end position="240"/>
    </location>
</feature>
<evidence type="ECO:0000256" key="11">
    <source>
        <dbReference type="SAM" id="MobiDB-lite"/>
    </source>
</evidence>
<comment type="cofactor">
    <cofactor evidence="1 10">
        <name>Zn(2+)</name>
        <dbReference type="ChEBI" id="CHEBI:29105"/>
    </cofactor>
</comment>
<dbReference type="GO" id="GO:0004089">
    <property type="term" value="F:carbonate dehydratase activity"/>
    <property type="evidence" value="ECO:0007669"/>
    <property type="project" value="UniProtKB-UniRule"/>
</dbReference>
<keyword evidence="14" id="KW-1185">Reference proteome</keyword>
<comment type="function">
    <text evidence="2 10">Reversible hydration of carbon dioxide.</text>
</comment>